<name>Q16N20_AEDAE</name>
<accession>Q16N20</accession>
<sequence length="50" mass="5902">MTKIGIYNMLHSKVEGKYYLQTRTSSHSHLFKNQQAQINQGPFQINLIYM</sequence>
<reference evidence="1" key="1">
    <citation type="submission" date="2005-10" db="EMBL/GenBank/DDBJ databases">
        <authorList>
            <person name="Loftus B.J."/>
            <person name="Nene V.M."/>
            <person name="Hannick L.I."/>
            <person name="Bidwell S."/>
            <person name="Haas B."/>
            <person name="Amedeo P."/>
            <person name="Orvis J."/>
            <person name="Wortman J.R."/>
            <person name="White O.R."/>
            <person name="Salzberg S."/>
            <person name="Shumway M."/>
            <person name="Koo H."/>
            <person name="Zhao Y."/>
            <person name="Holmes M."/>
            <person name="Miller J."/>
            <person name="Schatz M."/>
            <person name="Pop M."/>
            <person name="Pai G."/>
            <person name="Utterback T."/>
            <person name="Rogers Y.-H."/>
            <person name="Kravitz S."/>
            <person name="Fraser C.M."/>
        </authorList>
    </citation>
    <scope>NUCLEOTIDE SEQUENCE</scope>
    <source>
        <strain evidence="1">Liverpool</strain>
    </source>
</reference>
<protein>
    <submittedName>
        <fullName evidence="1">AAEL012121-PA</fullName>
    </submittedName>
</protein>
<proteinExistence type="predicted"/>
<dbReference type="AlphaFoldDB" id="Q16N20"/>
<reference evidence="1" key="2">
    <citation type="journal article" date="2007" name="Science">
        <title>Genome sequence of Aedes aegypti, a major arbovirus vector.</title>
        <authorList>
            <person name="Nene V."/>
            <person name="Wortman J.R."/>
            <person name="Lawson D."/>
            <person name="Haas B."/>
            <person name="Kodira C."/>
            <person name="Tu Z.J."/>
            <person name="Loftus B."/>
            <person name="Xi Z."/>
            <person name="Megy K."/>
            <person name="Grabherr M."/>
            <person name="Ren Q."/>
            <person name="Zdobnov E.M."/>
            <person name="Lobo N.F."/>
            <person name="Campbell K.S."/>
            <person name="Brown S.E."/>
            <person name="Bonaldo M.F."/>
            <person name="Zhu J."/>
            <person name="Sinkins S.P."/>
            <person name="Hogenkamp D.G."/>
            <person name="Amedeo P."/>
            <person name="Arensburger P."/>
            <person name="Atkinson P.W."/>
            <person name="Bidwell S."/>
            <person name="Biedler J."/>
            <person name="Birney E."/>
            <person name="Bruggner R.V."/>
            <person name="Costas J."/>
            <person name="Coy M.R."/>
            <person name="Crabtree J."/>
            <person name="Crawford M."/>
            <person name="Debruyn B."/>
            <person name="Decaprio D."/>
            <person name="Eiglmeier K."/>
            <person name="Eisenstadt E."/>
            <person name="El-Dorry H."/>
            <person name="Gelbart W.M."/>
            <person name="Gomes S.L."/>
            <person name="Hammond M."/>
            <person name="Hannick L.I."/>
            <person name="Hogan J.R."/>
            <person name="Holmes M.H."/>
            <person name="Jaffe D."/>
            <person name="Johnston J.S."/>
            <person name="Kennedy R.C."/>
            <person name="Koo H."/>
            <person name="Kravitz S."/>
            <person name="Kriventseva E.V."/>
            <person name="Kulp D."/>
            <person name="Labutti K."/>
            <person name="Lee E."/>
            <person name="Li S."/>
            <person name="Lovin D.D."/>
            <person name="Mao C."/>
            <person name="Mauceli E."/>
            <person name="Menck C.F."/>
            <person name="Miller J.R."/>
            <person name="Montgomery P."/>
            <person name="Mori A."/>
            <person name="Nascimento A.L."/>
            <person name="Naveira H.F."/>
            <person name="Nusbaum C."/>
            <person name="O'leary S."/>
            <person name="Orvis J."/>
            <person name="Pertea M."/>
            <person name="Quesneville H."/>
            <person name="Reidenbach K.R."/>
            <person name="Rogers Y.H."/>
            <person name="Roth C.W."/>
            <person name="Schneider J.R."/>
            <person name="Schatz M."/>
            <person name="Shumway M."/>
            <person name="Stanke M."/>
            <person name="Stinson E.O."/>
            <person name="Tubio J.M."/>
            <person name="Vanzee J.P."/>
            <person name="Verjovski-Almeida S."/>
            <person name="Werner D."/>
            <person name="White O."/>
            <person name="Wyder S."/>
            <person name="Zeng Q."/>
            <person name="Zhao Q."/>
            <person name="Zhao Y."/>
            <person name="Hill C.A."/>
            <person name="Raikhel A.S."/>
            <person name="Soares M.B."/>
            <person name="Knudson D.L."/>
            <person name="Lee N.H."/>
            <person name="Galagan J."/>
            <person name="Salzberg S.L."/>
            <person name="Paulsen I.T."/>
            <person name="Dimopoulos G."/>
            <person name="Collins F.H."/>
            <person name="Birren B."/>
            <person name="Fraser-Liggett C.M."/>
            <person name="Severson D.W."/>
        </authorList>
    </citation>
    <scope>NUCLEOTIDE SEQUENCE [LARGE SCALE GENOMIC DNA]</scope>
    <source>
        <strain evidence="1">Liverpool</strain>
    </source>
</reference>
<evidence type="ECO:0000313" key="1">
    <source>
        <dbReference type="EMBL" id="EAT35733.1"/>
    </source>
</evidence>
<dbReference type="HOGENOM" id="CLU_3126174_0_0_1"/>
<dbReference type="Proteomes" id="UP000682892">
    <property type="component" value="Unassembled WGS sequence"/>
</dbReference>
<evidence type="ECO:0000313" key="2">
    <source>
        <dbReference type="Proteomes" id="UP000682892"/>
    </source>
</evidence>
<gene>
    <name evidence="1" type="ORF">AaeL_AAEL012121</name>
</gene>
<organism evidence="1 2">
    <name type="scientific">Aedes aegypti</name>
    <name type="common">Yellowfever mosquito</name>
    <name type="synonym">Culex aegypti</name>
    <dbReference type="NCBI Taxonomy" id="7159"/>
    <lineage>
        <taxon>Eukaryota</taxon>
        <taxon>Metazoa</taxon>
        <taxon>Ecdysozoa</taxon>
        <taxon>Arthropoda</taxon>
        <taxon>Hexapoda</taxon>
        <taxon>Insecta</taxon>
        <taxon>Pterygota</taxon>
        <taxon>Neoptera</taxon>
        <taxon>Endopterygota</taxon>
        <taxon>Diptera</taxon>
        <taxon>Nematocera</taxon>
        <taxon>Culicoidea</taxon>
        <taxon>Culicidae</taxon>
        <taxon>Culicinae</taxon>
        <taxon>Aedini</taxon>
        <taxon>Aedes</taxon>
        <taxon>Stegomyia</taxon>
    </lineage>
</organism>
<dbReference type="PaxDb" id="7159-AAEL012121-PA"/>
<reference evidence="1" key="3">
    <citation type="submission" date="2012-09" db="EMBL/GenBank/DDBJ databases">
        <authorList>
            <consortium name="VectorBase"/>
        </authorList>
    </citation>
    <scope>NUCLEOTIDE SEQUENCE</scope>
    <source>
        <strain evidence="1">Liverpool</strain>
    </source>
</reference>
<dbReference type="EMBL" id="CH477842">
    <property type="protein sequence ID" value="EAT35733.1"/>
    <property type="molecule type" value="Genomic_DNA"/>
</dbReference>